<proteinExistence type="predicted"/>
<dbReference type="GO" id="GO:0006633">
    <property type="term" value="P:fatty acid biosynthetic process"/>
    <property type="evidence" value="ECO:0007669"/>
    <property type="project" value="InterPro"/>
</dbReference>
<dbReference type="InterPro" id="IPR013747">
    <property type="entry name" value="ACP_syn_III_C"/>
</dbReference>
<evidence type="ECO:0000256" key="1">
    <source>
        <dbReference type="ARBA" id="ARBA00022679"/>
    </source>
</evidence>
<reference evidence="6" key="1">
    <citation type="submission" date="2016-11" db="EMBL/GenBank/DDBJ databases">
        <authorList>
            <person name="Varghese N."/>
            <person name="Submissions S."/>
        </authorList>
    </citation>
    <scope>NUCLEOTIDE SEQUENCE [LARGE SCALE GENOMIC DNA]</scope>
    <source>
        <strain evidence="6">DSM 44671</strain>
    </source>
</reference>
<protein>
    <submittedName>
        <fullName evidence="5">3-oxoacyl-[acyl-carrier-protein] synthase-3</fullName>
    </submittedName>
</protein>
<keyword evidence="6" id="KW-1185">Reference proteome</keyword>
<evidence type="ECO:0000313" key="6">
    <source>
        <dbReference type="Proteomes" id="UP000182740"/>
    </source>
</evidence>
<dbReference type="RefSeq" id="WP_084742887.1">
    <property type="nucleotide sequence ID" value="NZ_FPJG01000006.1"/>
</dbReference>
<dbReference type="Pfam" id="PF08541">
    <property type="entry name" value="ACP_syn_III_C"/>
    <property type="match status" value="1"/>
</dbReference>
<dbReference type="GO" id="GO:0044550">
    <property type="term" value="P:secondary metabolite biosynthetic process"/>
    <property type="evidence" value="ECO:0007669"/>
    <property type="project" value="TreeGrafter"/>
</dbReference>
<dbReference type="AlphaFoldDB" id="A0A1K1RK71"/>
<dbReference type="PANTHER" id="PTHR34069:SF2">
    <property type="entry name" value="BETA-KETOACYL-[ACYL-CARRIER-PROTEIN] SYNTHASE III"/>
    <property type="match status" value="1"/>
</dbReference>
<evidence type="ECO:0000259" key="4">
    <source>
        <dbReference type="Pfam" id="PF08545"/>
    </source>
</evidence>
<dbReference type="STRING" id="546364.SAMN04489730_3469"/>
<accession>A0A1K1RK71</accession>
<evidence type="ECO:0000313" key="5">
    <source>
        <dbReference type="EMBL" id="SFW72567.1"/>
    </source>
</evidence>
<feature type="domain" description="Beta-ketoacyl-[acyl-carrier-protein] synthase III C-terminal" evidence="3">
    <location>
        <begin position="244"/>
        <end position="333"/>
    </location>
</feature>
<dbReference type="PANTHER" id="PTHR34069">
    <property type="entry name" value="3-OXOACYL-[ACYL-CARRIER-PROTEIN] SYNTHASE 3"/>
    <property type="match status" value="1"/>
</dbReference>
<keyword evidence="2" id="KW-0012">Acyltransferase</keyword>
<dbReference type="EMBL" id="FPJG01000006">
    <property type="protein sequence ID" value="SFW72567.1"/>
    <property type="molecule type" value="Genomic_DNA"/>
</dbReference>
<dbReference type="OrthoDB" id="7055207at2"/>
<dbReference type="InterPro" id="IPR013751">
    <property type="entry name" value="ACP_syn_III_N"/>
</dbReference>
<organism evidence="5 6">
    <name type="scientific">Amycolatopsis australiensis</name>
    <dbReference type="NCBI Taxonomy" id="546364"/>
    <lineage>
        <taxon>Bacteria</taxon>
        <taxon>Bacillati</taxon>
        <taxon>Actinomycetota</taxon>
        <taxon>Actinomycetes</taxon>
        <taxon>Pseudonocardiales</taxon>
        <taxon>Pseudonocardiaceae</taxon>
        <taxon>Amycolatopsis</taxon>
    </lineage>
</organism>
<dbReference type="GO" id="GO:0004315">
    <property type="term" value="F:3-oxoacyl-[acyl-carrier-protein] synthase activity"/>
    <property type="evidence" value="ECO:0007669"/>
    <property type="project" value="InterPro"/>
</dbReference>
<gene>
    <name evidence="5" type="ORF">SAMN04489730_3469</name>
</gene>
<evidence type="ECO:0000259" key="3">
    <source>
        <dbReference type="Pfam" id="PF08541"/>
    </source>
</evidence>
<dbReference type="SUPFAM" id="SSF53901">
    <property type="entry name" value="Thiolase-like"/>
    <property type="match status" value="1"/>
</dbReference>
<dbReference type="Proteomes" id="UP000182740">
    <property type="component" value="Unassembled WGS sequence"/>
</dbReference>
<dbReference type="InterPro" id="IPR016039">
    <property type="entry name" value="Thiolase-like"/>
</dbReference>
<name>A0A1K1RK71_9PSEU</name>
<dbReference type="Pfam" id="PF08545">
    <property type="entry name" value="ACP_syn_III"/>
    <property type="match status" value="1"/>
</dbReference>
<feature type="domain" description="Beta-ketoacyl-[acyl-carrier-protein] synthase III N-terminal" evidence="4">
    <location>
        <begin position="106"/>
        <end position="181"/>
    </location>
</feature>
<dbReference type="Gene3D" id="3.40.47.10">
    <property type="match status" value="2"/>
</dbReference>
<sequence length="344" mass="36882">MQLNDIYLAGMASWLPPREPIGTGRYEPGVQDEYEWESATVAPDGETVVGMAVRAGEAALTRSGVDPADVSLLLHAHTWFQGLDLWTAASYIHRELLGENRRAQALDVNQQCPGGVSALQLAVDHLVADPGRRAAVVTTADRFSLPGLDRWHAEGPEFILGDGAAAVVLARGRGFARLLGVRSVADTALEPMYRTGVEFTPVSPAWQGPISAHERAAGFKDRMDVEEVIARLNRGHADAVHGLLDDAGLTLDDVSRFIFPNVGLSMLVDLVKPLGIDVSRTGWELGRTTGHVGAADPFNGLTHLLEQGELSVGDRVMLVGIGSGFFWSSALVECVEIPEWAPPG</sequence>
<keyword evidence="1" id="KW-0808">Transferase</keyword>
<evidence type="ECO:0000256" key="2">
    <source>
        <dbReference type="ARBA" id="ARBA00023315"/>
    </source>
</evidence>
<dbReference type="CDD" id="cd00827">
    <property type="entry name" value="init_cond_enzymes"/>
    <property type="match status" value="1"/>
</dbReference>